<dbReference type="Proteomes" id="UP000266841">
    <property type="component" value="Unassembled WGS sequence"/>
</dbReference>
<feature type="region of interest" description="Disordered" evidence="1">
    <location>
        <begin position="173"/>
        <end position="197"/>
    </location>
</feature>
<feature type="non-terminal residue" evidence="2">
    <location>
        <position position="1"/>
    </location>
</feature>
<proteinExistence type="predicted"/>
<reference evidence="2 3" key="1">
    <citation type="journal article" date="2012" name="Genome Biol.">
        <title>Genome and low-iron response of an oceanic diatom adapted to chronic iron limitation.</title>
        <authorList>
            <person name="Lommer M."/>
            <person name="Specht M."/>
            <person name="Roy A.S."/>
            <person name="Kraemer L."/>
            <person name="Andreson R."/>
            <person name="Gutowska M.A."/>
            <person name="Wolf J."/>
            <person name="Bergner S.V."/>
            <person name="Schilhabel M.B."/>
            <person name="Klostermeier U.C."/>
            <person name="Beiko R.G."/>
            <person name="Rosenstiel P."/>
            <person name="Hippler M."/>
            <person name="Laroche J."/>
        </authorList>
    </citation>
    <scope>NUCLEOTIDE SEQUENCE [LARGE SCALE GENOMIC DNA]</scope>
    <source>
        <strain evidence="2 3">CCMP1005</strain>
    </source>
</reference>
<name>K0REU0_THAOC</name>
<organism evidence="2 3">
    <name type="scientific">Thalassiosira oceanica</name>
    <name type="common">Marine diatom</name>
    <dbReference type="NCBI Taxonomy" id="159749"/>
    <lineage>
        <taxon>Eukaryota</taxon>
        <taxon>Sar</taxon>
        <taxon>Stramenopiles</taxon>
        <taxon>Ochrophyta</taxon>
        <taxon>Bacillariophyta</taxon>
        <taxon>Coscinodiscophyceae</taxon>
        <taxon>Thalassiosirophycidae</taxon>
        <taxon>Thalassiosirales</taxon>
        <taxon>Thalassiosiraceae</taxon>
        <taxon>Thalassiosira</taxon>
    </lineage>
</organism>
<accession>K0REU0</accession>
<keyword evidence="3" id="KW-1185">Reference proteome</keyword>
<evidence type="ECO:0000256" key="1">
    <source>
        <dbReference type="SAM" id="MobiDB-lite"/>
    </source>
</evidence>
<evidence type="ECO:0000313" key="3">
    <source>
        <dbReference type="Proteomes" id="UP000266841"/>
    </source>
</evidence>
<gene>
    <name evidence="2" type="ORF">THAOC_30139</name>
</gene>
<protein>
    <submittedName>
        <fullName evidence="2">Uncharacterized protein</fullName>
    </submittedName>
</protein>
<evidence type="ECO:0000313" key="2">
    <source>
        <dbReference type="EMBL" id="EJK50764.1"/>
    </source>
</evidence>
<sequence length="197" mass="21703">QAAAMTFDEVAEMVEAHNKSNRDFGMGIGLTVAMSMTVQSKIVGAYGIPMTYLTVPAVIDPTSATANADHVRWAQVPLVGATYNRDNRHFFQILTPIVAKTKNKMLLVGVSAVRGDGRRLWLKIIATECGAGSNYQTLSVRRKALELIYTGKNVNLAFTDQLLLPGQAILGRRGRNRQHHPGPVQDRSRLGAHRPWR</sequence>
<comment type="caution">
    <text evidence="2">The sequence shown here is derived from an EMBL/GenBank/DDBJ whole genome shotgun (WGS) entry which is preliminary data.</text>
</comment>
<dbReference type="EMBL" id="AGNL01043013">
    <property type="protein sequence ID" value="EJK50764.1"/>
    <property type="molecule type" value="Genomic_DNA"/>
</dbReference>
<dbReference type="AlphaFoldDB" id="K0REU0"/>